<dbReference type="GO" id="GO:0005789">
    <property type="term" value="C:endoplasmic reticulum membrane"/>
    <property type="evidence" value="ECO:0007669"/>
    <property type="project" value="TreeGrafter"/>
</dbReference>
<dbReference type="Proteomes" id="UP000070444">
    <property type="component" value="Unassembled WGS sequence"/>
</dbReference>
<accession>A0A137P628</accession>
<evidence type="ECO:0000256" key="2">
    <source>
        <dbReference type="ARBA" id="ARBA00007263"/>
    </source>
</evidence>
<evidence type="ECO:0000256" key="9">
    <source>
        <dbReference type="ARBA" id="ARBA00023136"/>
    </source>
</evidence>
<evidence type="ECO:0000256" key="8">
    <source>
        <dbReference type="ARBA" id="ARBA00023098"/>
    </source>
</evidence>
<dbReference type="GO" id="GO:0034625">
    <property type="term" value="P:fatty acid elongation, monounsaturated fatty acid"/>
    <property type="evidence" value="ECO:0007669"/>
    <property type="project" value="TreeGrafter"/>
</dbReference>
<name>A0A137P628_CONC2</name>
<feature type="transmembrane region" description="Helical" evidence="12">
    <location>
        <begin position="73"/>
        <end position="92"/>
    </location>
</feature>
<comment type="similarity">
    <text evidence="2 12">Belongs to the ELO family.</text>
</comment>
<dbReference type="GO" id="GO:0019367">
    <property type="term" value="P:fatty acid elongation, saturated fatty acid"/>
    <property type="evidence" value="ECO:0007669"/>
    <property type="project" value="TreeGrafter"/>
</dbReference>
<evidence type="ECO:0000256" key="3">
    <source>
        <dbReference type="ARBA" id="ARBA00022516"/>
    </source>
</evidence>
<feature type="transmembrane region" description="Helical" evidence="12">
    <location>
        <begin position="245"/>
        <end position="268"/>
    </location>
</feature>
<comment type="catalytic activity">
    <reaction evidence="12">
        <text>an acyl-CoA + malonyl-CoA + H(+) = a 3-oxoacyl-CoA + CO2 + CoA</text>
        <dbReference type="Rhea" id="RHEA:50252"/>
        <dbReference type="ChEBI" id="CHEBI:15378"/>
        <dbReference type="ChEBI" id="CHEBI:16526"/>
        <dbReference type="ChEBI" id="CHEBI:57287"/>
        <dbReference type="ChEBI" id="CHEBI:57384"/>
        <dbReference type="ChEBI" id="CHEBI:58342"/>
        <dbReference type="ChEBI" id="CHEBI:90726"/>
    </reaction>
    <physiologicalReaction direction="left-to-right" evidence="12">
        <dbReference type="Rhea" id="RHEA:50253"/>
    </physiologicalReaction>
</comment>
<evidence type="ECO:0000256" key="5">
    <source>
        <dbReference type="ARBA" id="ARBA00022692"/>
    </source>
</evidence>
<keyword evidence="3 12" id="KW-0444">Lipid biosynthesis</keyword>
<dbReference type="AlphaFoldDB" id="A0A137P628"/>
<comment type="catalytic activity">
    <reaction evidence="11">
        <text>a very-long-chain acyl-CoA + malonyl-CoA + H(+) = a very-long-chain 3-oxoacyl-CoA + CO2 + CoA</text>
        <dbReference type="Rhea" id="RHEA:32727"/>
        <dbReference type="ChEBI" id="CHEBI:15378"/>
        <dbReference type="ChEBI" id="CHEBI:16526"/>
        <dbReference type="ChEBI" id="CHEBI:57287"/>
        <dbReference type="ChEBI" id="CHEBI:57384"/>
        <dbReference type="ChEBI" id="CHEBI:90725"/>
        <dbReference type="ChEBI" id="CHEBI:90736"/>
        <dbReference type="EC" id="2.3.1.199"/>
    </reaction>
</comment>
<evidence type="ECO:0000256" key="7">
    <source>
        <dbReference type="ARBA" id="ARBA00022989"/>
    </source>
</evidence>
<gene>
    <name evidence="13" type="ORF">CONCODRAFT_49717</name>
</gene>
<protein>
    <recommendedName>
        <fullName evidence="12">Elongation of fatty acids protein</fullName>
        <ecNumber evidence="12">2.3.1.-</ecNumber>
    </recommendedName>
</protein>
<feature type="transmembrane region" description="Helical" evidence="12">
    <location>
        <begin position="171"/>
        <end position="192"/>
    </location>
</feature>
<dbReference type="GO" id="GO:0030148">
    <property type="term" value="P:sphingolipid biosynthetic process"/>
    <property type="evidence" value="ECO:0007669"/>
    <property type="project" value="TreeGrafter"/>
</dbReference>
<keyword evidence="6 12" id="KW-0276">Fatty acid metabolism</keyword>
<keyword evidence="5 12" id="KW-0812">Transmembrane</keyword>
<dbReference type="PANTHER" id="PTHR11157">
    <property type="entry name" value="FATTY ACID ACYL TRANSFERASE-RELATED"/>
    <property type="match status" value="1"/>
</dbReference>
<evidence type="ECO:0000256" key="4">
    <source>
        <dbReference type="ARBA" id="ARBA00022679"/>
    </source>
</evidence>
<keyword evidence="14" id="KW-1185">Reference proteome</keyword>
<keyword evidence="10 12" id="KW-0275">Fatty acid biosynthesis</keyword>
<sequence length="284" mass="33433">MSSVRSYPVFTLFDSFWKTIFGTSANDFVYKQGETFLSNPEQVLALCIGYLVVIFGGQKLMKSYKPIQFTILFQIHNVFLTFVSGLLLALFAEELYYINREIGPLKTLCSAQAYTSRMDLFYYLNYLTKYYEFIDTFFLVMKKKDLQFLHWYHHSMTAALCYINITSRTSATWVVVTLNLFVHVFMYYYYFLTTLNVRVWWKKYITVMQITQFVIDLVVVFSGTYSFFAFNYYPNLPNFGHCSTTPFSSLFSCGLLTSYLLLFIQFFFKSYSKKASVPKEKKAQ</sequence>
<organism evidence="13 14">
    <name type="scientific">Conidiobolus coronatus (strain ATCC 28846 / CBS 209.66 / NRRL 28638)</name>
    <name type="common">Delacroixia coronata</name>
    <dbReference type="NCBI Taxonomy" id="796925"/>
    <lineage>
        <taxon>Eukaryota</taxon>
        <taxon>Fungi</taxon>
        <taxon>Fungi incertae sedis</taxon>
        <taxon>Zoopagomycota</taxon>
        <taxon>Entomophthoromycotina</taxon>
        <taxon>Entomophthoromycetes</taxon>
        <taxon>Entomophthorales</taxon>
        <taxon>Ancylistaceae</taxon>
        <taxon>Conidiobolus</taxon>
    </lineage>
</organism>
<feature type="transmembrane region" description="Helical" evidence="12">
    <location>
        <begin position="43"/>
        <end position="61"/>
    </location>
</feature>
<evidence type="ECO:0000256" key="11">
    <source>
        <dbReference type="ARBA" id="ARBA00047375"/>
    </source>
</evidence>
<dbReference type="EC" id="2.3.1.-" evidence="12"/>
<reference evidence="13 14" key="1">
    <citation type="journal article" date="2015" name="Genome Biol. Evol.">
        <title>Phylogenomic analyses indicate that early fungi evolved digesting cell walls of algal ancestors of land plants.</title>
        <authorList>
            <person name="Chang Y."/>
            <person name="Wang S."/>
            <person name="Sekimoto S."/>
            <person name="Aerts A.L."/>
            <person name="Choi C."/>
            <person name="Clum A."/>
            <person name="LaButti K.M."/>
            <person name="Lindquist E.A."/>
            <person name="Yee Ngan C."/>
            <person name="Ohm R.A."/>
            <person name="Salamov A.A."/>
            <person name="Grigoriev I.V."/>
            <person name="Spatafora J.W."/>
            <person name="Berbee M.L."/>
        </authorList>
    </citation>
    <scope>NUCLEOTIDE SEQUENCE [LARGE SCALE GENOMIC DNA]</scope>
    <source>
        <strain evidence="13 14">NRRL 28638</strain>
    </source>
</reference>
<dbReference type="GO" id="GO:0042761">
    <property type="term" value="P:very long-chain fatty acid biosynthetic process"/>
    <property type="evidence" value="ECO:0007669"/>
    <property type="project" value="TreeGrafter"/>
</dbReference>
<dbReference type="OrthoDB" id="434092at2759"/>
<evidence type="ECO:0000313" key="14">
    <source>
        <dbReference type="Proteomes" id="UP000070444"/>
    </source>
</evidence>
<proteinExistence type="inferred from homology"/>
<keyword evidence="9 12" id="KW-0472">Membrane</keyword>
<evidence type="ECO:0000256" key="1">
    <source>
        <dbReference type="ARBA" id="ARBA00004141"/>
    </source>
</evidence>
<comment type="subcellular location">
    <subcellularLocation>
        <location evidence="1">Membrane</location>
        <topology evidence="1">Multi-pass membrane protein</topology>
    </subcellularLocation>
</comment>
<dbReference type="STRING" id="796925.A0A137P628"/>
<evidence type="ECO:0000256" key="6">
    <source>
        <dbReference type="ARBA" id="ARBA00022832"/>
    </source>
</evidence>
<dbReference type="InterPro" id="IPR030457">
    <property type="entry name" value="ELO_CS"/>
</dbReference>
<dbReference type="PROSITE" id="PS01188">
    <property type="entry name" value="ELO"/>
    <property type="match status" value="1"/>
</dbReference>
<dbReference type="OMA" id="WLGTMFM"/>
<keyword evidence="7 12" id="KW-1133">Transmembrane helix</keyword>
<keyword evidence="4 12" id="KW-0808">Transferase</keyword>
<feature type="transmembrane region" description="Helical" evidence="12">
    <location>
        <begin position="213"/>
        <end position="233"/>
    </location>
</feature>
<dbReference type="GO" id="GO:0034626">
    <property type="term" value="P:fatty acid elongation, polyunsaturated fatty acid"/>
    <property type="evidence" value="ECO:0007669"/>
    <property type="project" value="TreeGrafter"/>
</dbReference>
<dbReference type="EMBL" id="KQ964503">
    <property type="protein sequence ID" value="KXN70391.1"/>
    <property type="molecule type" value="Genomic_DNA"/>
</dbReference>
<keyword evidence="8 12" id="KW-0443">Lipid metabolism</keyword>
<dbReference type="PANTHER" id="PTHR11157:SF134">
    <property type="entry name" value="ELONGATION OF FATTY ACIDS PROTEIN 1-RELATED"/>
    <property type="match status" value="1"/>
</dbReference>
<dbReference type="GO" id="GO:0009922">
    <property type="term" value="F:fatty acid elongase activity"/>
    <property type="evidence" value="ECO:0007669"/>
    <property type="project" value="UniProtKB-EC"/>
</dbReference>
<evidence type="ECO:0000256" key="10">
    <source>
        <dbReference type="ARBA" id="ARBA00023160"/>
    </source>
</evidence>
<dbReference type="Pfam" id="PF01151">
    <property type="entry name" value="ELO"/>
    <property type="match status" value="1"/>
</dbReference>
<dbReference type="InterPro" id="IPR002076">
    <property type="entry name" value="ELO_fam"/>
</dbReference>
<evidence type="ECO:0000256" key="12">
    <source>
        <dbReference type="RuleBase" id="RU361115"/>
    </source>
</evidence>
<evidence type="ECO:0000313" key="13">
    <source>
        <dbReference type="EMBL" id="KXN70391.1"/>
    </source>
</evidence>